<gene>
    <name evidence="3" type="primary">LOC107269316</name>
</gene>
<dbReference type="Proteomes" id="UP000694920">
    <property type="component" value="Unplaced"/>
</dbReference>
<dbReference type="Pfam" id="PF13843">
    <property type="entry name" value="DDE_Tnp_1_7"/>
    <property type="match status" value="1"/>
</dbReference>
<keyword evidence="2" id="KW-1185">Reference proteome</keyword>
<name>A0AAJ7FM22_CEPCN</name>
<feature type="domain" description="PiggyBac transposable element-derived protein" evidence="1">
    <location>
        <begin position="106"/>
        <end position="442"/>
    </location>
</feature>
<evidence type="ECO:0000259" key="1">
    <source>
        <dbReference type="Pfam" id="PF13843"/>
    </source>
</evidence>
<dbReference type="PANTHER" id="PTHR46599">
    <property type="entry name" value="PIGGYBAC TRANSPOSABLE ELEMENT-DERIVED PROTEIN 4"/>
    <property type="match status" value="1"/>
</dbReference>
<organism evidence="2 3">
    <name type="scientific">Cephus cinctus</name>
    <name type="common">Wheat stem sawfly</name>
    <dbReference type="NCBI Taxonomy" id="211228"/>
    <lineage>
        <taxon>Eukaryota</taxon>
        <taxon>Metazoa</taxon>
        <taxon>Ecdysozoa</taxon>
        <taxon>Arthropoda</taxon>
        <taxon>Hexapoda</taxon>
        <taxon>Insecta</taxon>
        <taxon>Pterygota</taxon>
        <taxon>Neoptera</taxon>
        <taxon>Endopterygota</taxon>
        <taxon>Hymenoptera</taxon>
        <taxon>Cephoidea</taxon>
        <taxon>Cephidae</taxon>
        <taxon>Cephus</taxon>
    </lineage>
</organism>
<evidence type="ECO:0000313" key="2">
    <source>
        <dbReference type="Proteomes" id="UP000694920"/>
    </source>
</evidence>
<dbReference type="AlphaFoldDB" id="A0AAJ7FM22"/>
<dbReference type="GeneID" id="107269316"/>
<dbReference type="InterPro" id="IPR029526">
    <property type="entry name" value="PGBD"/>
</dbReference>
<evidence type="ECO:0000313" key="3">
    <source>
        <dbReference type="RefSeq" id="XP_015598511.1"/>
    </source>
</evidence>
<accession>A0AAJ7FM22</accession>
<proteinExistence type="predicted"/>
<reference evidence="3" key="1">
    <citation type="submission" date="2025-08" db="UniProtKB">
        <authorList>
            <consortium name="RefSeq"/>
        </authorList>
    </citation>
    <scope>IDENTIFICATION</scope>
</reference>
<dbReference type="PANTHER" id="PTHR46599:SF3">
    <property type="entry name" value="PIGGYBAC TRANSPOSABLE ELEMENT-DERIVED PROTEIN 4"/>
    <property type="match status" value="1"/>
</dbReference>
<dbReference type="RefSeq" id="XP_015598511.1">
    <property type="nucleotide sequence ID" value="XM_015743025.1"/>
</dbReference>
<sequence>MYKSDALCASDDDGTIGYSSDDNEIDTSHRSVHTLDYSSDSSSEASLVLQNVRKRARPISSSDDSDVADDGWNWTEEENIVNIKQFTETPGINPLVLRTLGANSTPLCVLKQILSDDFFQMIVTETNRYAAQMNMQRNTKMSKDWFPVTSDEIKAYFSLCIIMSQVKKSKIDLYWSKRRILETPVFPQIMPRKRFLSITHYLHFVNNEMMSKEDRIRKVQSVVKYLNTKFQQLYVPEEDVVIDESLMKFRGRLNYVQFIASKRARFGVKFYKLCESTSGYCSKFKIYTGQDKTQGSDIPVSQSVVMELAKPILGKGYTLFLDNWYSSPELFKILNKNNTNVVGTVRKNRKNMLHKLTSYKLKKGDVTTLSCSGILCLRWRDRKDVYIMSSKHSKAEMVATGKIRRKKGGEQEDVVKPSCVIEYNRGMGGVDRHDQFLASFPLMRKCQRI</sequence>
<protein>
    <submittedName>
        <fullName evidence="3">PiggyBac transposable element-derived protein 4-like</fullName>
    </submittedName>
</protein>
<dbReference type="KEGG" id="ccin:107269316"/>